<accession>A0AA97P078</accession>
<dbReference type="Proteomes" id="UP000011086">
    <property type="component" value="Unassembled WGS sequence"/>
</dbReference>
<sequence>MHLLMHIFTKSKGLSTQIVDSEKG</sequence>
<reference evidence="1" key="1">
    <citation type="journal article" date="2012" name="PLoS Genet.">
        <title>Comparative analysis of the genomes of two field isolates of the rice blast fungus Magnaporthe oryzae.</title>
        <authorList>
            <person name="Xue M."/>
            <person name="Yang J."/>
            <person name="Li Z."/>
            <person name="Hu S."/>
            <person name="Yao N."/>
            <person name="Dean R.A."/>
            <person name="Zhao W."/>
            <person name="Shen M."/>
            <person name="Zhang H."/>
            <person name="Li C."/>
            <person name="Liu L."/>
            <person name="Cao L."/>
            <person name="Xu X."/>
            <person name="Xing Y."/>
            <person name="Hsiang T."/>
            <person name="Zhang Z."/>
            <person name="Xu J.R."/>
            <person name="Peng Y.L."/>
        </authorList>
    </citation>
    <scope>NUCLEOTIDE SEQUENCE</scope>
    <source>
        <strain evidence="1">Y34</strain>
    </source>
</reference>
<organism evidence="1">
    <name type="scientific">Pyricularia oryzae (strain Y34)</name>
    <name type="common">Rice blast fungus</name>
    <name type="synonym">Magnaporthe oryzae</name>
    <dbReference type="NCBI Taxonomy" id="1143189"/>
    <lineage>
        <taxon>Eukaryota</taxon>
        <taxon>Fungi</taxon>
        <taxon>Dikarya</taxon>
        <taxon>Ascomycota</taxon>
        <taxon>Pezizomycotina</taxon>
        <taxon>Sordariomycetes</taxon>
        <taxon>Sordariomycetidae</taxon>
        <taxon>Magnaporthales</taxon>
        <taxon>Pyriculariaceae</taxon>
        <taxon>Pyricularia</taxon>
    </lineage>
</organism>
<protein>
    <submittedName>
        <fullName evidence="1">Uncharacterized protein</fullName>
    </submittedName>
</protein>
<dbReference type="AlphaFoldDB" id="A0AA97P078"/>
<proteinExistence type="predicted"/>
<dbReference type="EMBL" id="JH793446">
    <property type="protein sequence ID" value="ELQ39583.1"/>
    <property type="molecule type" value="Genomic_DNA"/>
</dbReference>
<gene>
    <name evidence="1" type="ORF">OOU_Y34scaffold00492g17</name>
</gene>
<evidence type="ECO:0000313" key="1">
    <source>
        <dbReference type="EMBL" id="ELQ39583.1"/>
    </source>
</evidence>
<name>A0AA97P078_PYRO3</name>